<dbReference type="RefSeq" id="WP_169114245.1">
    <property type="nucleotide sequence ID" value="NZ_CP051684.1"/>
</dbReference>
<dbReference type="Gene3D" id="3.40.50.10350">
    <property type="entry name" value="Glycerate kinase, domain 1"/>
    <property type="match status" value="1"/>
</dbReference>
<evidence type="ECO:0000256" key="1">
    <source>
        <dbReference type="ARBA" id="ARBA00006284"/>
    </source>
</evidence>
<organism evidence="5 6">
    <name type="scientific">Duganella dendranthematis</name>
    <dbReference type="NCBI Taxonomy" id="2728021"/>
    <lineage>
        <taxon>Bacteria</taxon>
        <taxon>Pseudomonadati</taxon>
        <taxon>Pseudomonadota</taxon>
        <taxon>Betaproteobacteria</taxon>
        <taxon>Burkholderiales</taxon>
        <taxon>Oxalobacteraceae</taxon>
        <taxon>Telluria group</taxon>
        <taxon>Duganella</taxon>
    </lineage>
</organism>
<gene>
    <name evidence="5" type="ORF">HH213_26415</name>
</gene>
<protein>
    <submittedName>
        <fullName evidence="5">Glycerate kinase</fullName>
    </submittedName>
</protein>
<dbReference type="PANTHER" id="PTHR21599">
    <property type="entry name" value="GLYCERATE KINASE"/>
    <property type="match status" value="1"/>
</dbReference>
<dbReference type="GO" id="GO:0016301">
    <property type="term" value="F:kinase activity"/>
    <property type="evidence" value="ECO:0007669"/>
    <property type="project" value="UniProtKB-KW"/>
</dbReference>
<comment type="similarity">
    <text evidence="1 4">Belongs to the glycerate kinase type-1 family.</text>
</comment>
<dbReference type="Pfam" id="PF02595">
    <property type="entry name" value="Gly_kinase"/>
    <property type="match status" value="1"/>
</dbReference>
<dbReference type="InterPro" id="IPR018197">
    <property type="entry name" value="Glycerate_kinase_RE-like"/>
</dbReference>
<dbReference type="EMBL" id="CP051684">
    <property type="protein sequence ID" value="QJD93308.1"/>
    <property type="molecule type" value="Genomic_DNA"/>
</dbReference>
<dbReference type="PANTHER" id="PTHR21599:SF0">
    <property type="entry name" value="GLYCERATE KINASE"/>
    <property type="match status" value="1"/>
</dbReference>
<accession>A0ABX6MG40</accession>
<dbReference type="SUPFAM" id="SSF110738">
    <property type="entry name" value="Glycerate kinase I"/>
    <property type="match status" value="1"/>
</dbReference>
<dbReference type="PIRSF" id="PIRSF006078">
    <property type="entry name" value="GlxK"/>
    <property type="match status" value="1"/>
</dbReference>
<proteinExistence type="inferred from homology"/>
<keyword evidence="6" id="KW-1185">Reference proteome</keyword>
<evidence type="ECO:0000256" key="2">
    <source>
        <dbReference type="ARBA" id="ARBA00022679"/>
    </source>
</evidence>
<dbReference type="InterPro" id="IPR036129">
    <property type="entry name" value="Glycerate_kinase_sf"/>
</dbReference>
<keyword evidence="3 4" id="KW-0418">Kinase</keyword>
<evidence type="ECO:0000313" key="5">
    <source>
        <dbReference type="EMBL" id="QJD93308.1"/>
    </source>
</evidence>
<dbReference type="Gene3D" id="3.90.1510.10">
    <property type="entry name" value="Glycerate kinase, domain 2"/>
    <property type="match status" value="1"/>
</dbReference>
<reference evidence="5 6" key="1">
    <citation type="submission" date="2020-04" db="EMBL/GenBank/DDBJ databases">
        <title>Genome sequencing of novel species.</title>
        <authorList>
            <person name="Heo J."/>
            <person name="Kim S.-J."/>
            <person name="Kim J.-S."/>
            <person name="Hong S.-B."/>
            <person name="Kwon S.-W."/>
        </authorList>
    </citation>
    <scope>NUCLEOTIDE SEQUENCE [LARGE SCALE GENOMIC DNA]</scope>
    <source>
        <strain evidence="5 6">AF9R3</strain>
    </source>
</reference>
<sequence length="383" mass="38567">MKIVIAPDSFKESLTAMAVANEIEAGFREIFPDADYVKLPVADGGEGTVQAMIDASGGKRVALQVTGPLGDPVSAFYGLMGDGQTAVIEMAAASGLELVLPSQRNPLRTTSFGTGQLILNALNAGARRFVLGIGGSATNDGGAGMLQALGGRLLDATGADLAHGGGALNMLDRIDLSGLDARIKDSVFDVACDVSNPLVGPQGASAIFGPQKGATPEMVARLDDNLRHYAQVIERDLGQQVADVPGAGAGGGIGAAMLVFLGGSLRPGSEIVTAAVGLDAAVANADLVITGEGRIDGQTIHGKTPVGVARVAQRHCKPVIAIAGGLASGAAAVHDHGIDAVFGSVSRPVTVEEAMASAAANVRNAARNIAATLRIGAQLKSDN</sequence>
<dbReference type="InterPro" id="IPR018193">
    <property type="entry name" value="Glyc_kinase_flavodox-like_fold"/>
</dbReference>
<keyword evidence="2 4" id="KW-0808">Transferase</keyword>
<evidence type="ECO:0000256" key="3">
    <source>
        <dbReference type="ARBA" id="ARBA00022777"/>
    </source>
</evidence>
<name>A0ABX6MG40_9BURK</name>
<evidence type="ECO:0000313" key="6">
    <source>
        <dbReference type="Proteomes" id="UP000503117"/>
    </source>
</evidence>
<dbReference type="NCBIfam" id="TIGR00045">
    <property type="entry name" value="glycerate kinase"/>
    <property type="match status" value="1"/>
</dbReference>
<dbReference type="Proteomes" id="UP000503117">
    <property type="component" value="Chromosome"/>
</dbReference>
<evidence type="ECO:0000256" key="4">
    <source>
        <dbReference type="PIRNR" id="PIRNR006078"/>
    </source>
</evidence>
<dbReference type="InterPro" id="IPR004381">
    <property type="entry name" value="Glycerate_kinase"/>
</dbReference>